<dbReference type="InterPro" id="IPR050155">
    <property type="entry name" value="HAD-like_hydrolase_sf"/>
</dbReference>
<dbReference type="InterPro" id="IPR023214">
    <property type="entry name" value="HAD_sf"/>
</dbReference>
<name>A0A437Q4D9_9GAMM</name>
<dbReference type="SFLD" id="SFLDS00003">
    <property type="entry name" value="Haloacid_Dehalogenase"/>
    <property type="match status" value="1"/>
</dbReference>
<dbReference type="Gene3D" id="3.40.50.1000">
    <property type="entry name" value="HAD superfamily/HAD-like"/>
    <property type="match status" value="1"/>
</dbReference>
<gene>
    <name evidence="1" type="ORF">EOE65_16520</name>
</gene>
<dbReference type="SUPFAM" id="SSF56784">
    <property type="entry name" value="HAD-like"/>
    <property type="match status" value="1"/>
</dbReference>
<dbReference type="PANTHER" id="PTHR43434">
    <property type="entry name" value="PHOSPHOGLYCOLATE PHOSPHATASE"/>
    <property type="match status" value="1"/>
</dbReference>
<keyword evidence="2" id="KW-1185">Reference proteome</keyword>
<dbReference type="InterPro" id="IPR041492">
    <property type="entry name" value="HAD_2"/>
</dbReference>
<dbReference type="PANTHER" id="PTHR43434:SF24">
    <property type="entry name" value="HYDROLASE-RELATED"/>
    <property type="match status" value="1"/>
</dbReference>
<accession>A0A437Q4D9</accession>
<proteinExistence type="predicted"/>
<dbReference type="RefSeq" id="WP_127695782.1">
    <property type="nucleotide sequence ID" value="NZ_SACQ01000010.1"/>
</dbReference>
<dbReference type="NCBIfam" id="TIGR01549">
    <property type="entry name" value="HAD-SF-IA-v1"/>
    <property type="match status" value="1"/>
</dbReference>
<dbReference type="InterPro" id="IPR006439">
    <property type="entry name" value="HAD-SF_hydro_IA"/>
</dbReference>
<dbReference type="Proteomes" id="UP000282818">
    <property type="component" value="Unassembled WGS sequence"/>
</dbReference>
<evidence type="ECO:0000313" key="2">
    <source>
        <dbReference type="Proteomes" id="UP000282818"/>
    </source>
</evidence>
<evidence type="ECO:0000313" key="1">
    <source>
        <dbReference type="EMBL" id="RVU29374.1"/>
    </source>
</evidence>
<dbReference type="InterPro" id="IPR036412">
    <property type="entry name" value="HAD-like_sf"/>
</dbReference>
<keyword evidence="1" id="KW-0378">Hydrolase</keyword>
<reference evidence="1 2" key="1">
    <citation type="submission" date="2019-01" db="EMBL/GenBank/DDBJ databases">
        <authorList>
            <person name="Chen W.-M."/>
        </authorList>
    </citation>
    <scope>NUCLEOTIDE SEQUENCE [LARGE SCALE GENOMIC DNA]</scope>
    <source>
        <strain evidence="1 2">HPM-16</strain>
    </source>
</reference>
<organism evidence="1 2">
    <name type="scientific">Neptunomonas marina</name>
    <dbReference type="NCBI Taxonomy" id="1815562"/>
    <lineage>
        <taxon>Bacteria</taxon>
        <taxon>Pseudomonadati</taxon>
        <taxon>Pseudomonadota</taxon>
        <taxon>Gammaproteobacteria</taxon>
        <taxon>Oceanospirillales</taxon>
        <taxon>Oceanospirillaceae</taxon>
        <taxon>Neptunomonas</taxon>
    </lineage>
</organism>
<dbReference type="GO" id="GO:0005829">
    <property type="term" value="C:cytosol"/>
    <property type="evidence" value="ECO:0007669"/>
    <property type="project" value="TreeGrafter"/>
</dbReference>
<dbReference type="SFLD" id="SFLDG01129">
    <property type="entry name" value="C1.5:_HAD__Beta-PGM__Phosphata"/>
    <property type="match status" value="1"/>
</dbReference>
<dbReference type="EMBL" id="SACQ01000010">
    <property type="protein sequence ID" value="RVU29374.1"/>
    <property type="molecule type" value="Genomic_DNA"/>
</dbReference>
<dbReference type="GO" id="GO:0006281">
    <property type="term" value="P:DNA repair"/>
    <property type="evidence" value="ECO:0007669"/>
    <property type="project" value="TreeGrafter"/>
</dbReference>
<sequence length="220" mass="24424">MYKLLIFDWDGTVIDSTARIVSSMQAAARDLSLPSLEDHEAREIIGLGLPEAIRQLFPGINDDMIEPMRERYAYYYLEGDNTPTALFAGVQVTLEALRDRGYRLAVATGKSRKGLDRVLAQTGLGSLFEITRCADETTSKPDPHMLHEILAETGVAAEHALMVGDTEFDMEMAQRANVGRIAVSYGAHHIDRLGKYDPVLEVHAFAEIARWLETVQGVCE</sequence>
<dbReference type="SFLD" id="SFLDG01135">
    <property type="entry name" value="C1.5.6:_HAD__Beta-PGM__Phospha"/>
    <property type="match status" value="1"/>
</dbReference>
<dbReference type="InterPro" id="IPR023198">
    <property type="entry name" value="PGP-like_dom2"/>
</dbReference>
<dbReference type="Pfam" id="PF13419">
    <property type="entry name" value="HAD_2"/>
    <property type="match status" value="1"/>
</dbReference>
<dbReference type="GO" id="GO:0008967">
    <property type="term" value="F:phosphoglycolate phosphatase activity"/>
    <property type="evidence" value="ECO:0007669"/>
    <property type="project" value="TreeGrafter"/>
</dbReference>
<dbReference type="AlphaFoldDB" id="A0A437Q4D9"/>
<dbReference type="Gene3D" id="1.10.150.240">
    <property type="entry name" value="Putative phosphatase, domain 2"/>
    <property type="match status" value="1"/>
</dbReference>
<protein>
    <submittedName>
        <fullName evidence="1">HAD family hydrolase</fullName>
    </submittedName>
</protein>
<comment type="caution">
    <text evidence="1">The sequence shown here is derived from an EMBL/GenBank/DDBJ whole genome shotgun (WGS) entry which is preliminary data.</text>
</comment>